<organism evidence="5 6">
    <name type="scientific">Hymenobacter yonginensis</name>
    <dbReference type="NCBI Taxonomy" id="748197"/>
    <lineage>
        <taxon>Bacteria</taxon>
        <taxon>Pseudomonadati</taxon>
        <taxon>Bacteroidota</taxon>
        <taxon>Cytophagia</taxon>
        <taxon>Cytophagales</taxon>
        <taxon>Hymenobacteraceae</taxon>
        <taxon>Hymenobacter</taxon>
    </lineage>
</organism>
<dbReference type="RefSeq" id="WP_270128574.1">
    <property type="nucleotide sequence ID" value="NZ_CP115396.1"/>
</dbReference>
<dbReference type="Proteomes" id="UP001211872">
    <property type="component" value="Chromosome"/>
</dbReference>
<proteinExistence type="predicted"/>
<evidence type="ECO:0000313" key="5">
    <source>
        <dbReference type="EMBL" id="WBO85971.1"/>
    </source>
</evidence>
<reference evidence="5 6" key="1">
    <citation type="journal article" date="2011" name="Int. J. Syst. Evol. Microbiol.">
        <title>Hymenobacter yonginensis sp. nov., isolated from a mesotrophic artificial lake.</title>
        <authorList>
            <person name="Joung Y."/>
            <person name="Cho S.H."/>
            <person name="Kim H."/>
            <person name="Kim S.B."/>
            <person name="Joh K."/>
        </authorList>
    </citation>
    <scope>NUCLEOTIDE SEQUENCE [LARGE SCALE GENOMIC DNA]</scope>
    <source>
        <strain evidence="5 6">KCTC 22745</strain>
    </source>
</reference>
<evidence type="ECO:0000256" key="3">
    <source>
        <dbReference type="PROSITE-ProRule" id="PRU00339"/>
    </source>
</evidence>
<accession>A0ABY7PST7</accession>
<protein>
    <submittedName>
        <fullName evidence="5">Tetratricopeptide repeat protein</fullName>
    </submittedName>
</protein>
<keyword evidence="2 3" id="KW-0802">TPR repeat</keyword>
<dbReference type="InterPro" id="IPR051012">
    <property type="entry name" value="CellSynth/LPSAsmb/PSIAsmb"/>
</dbReference>
<dbReference type="SMART" id="SM00028">
    <property type="entry name" value="TPR"/>
    <property type="match status" value="7"/>
</dbReference>
<name>A0ABY7PST7_9BACT</name>
<gene>
    <name evidence="5" type="ORF">O9Z63_06885</name>
</gene>
<feature type="repeat" description="TPR" evidence="3">
    <location>
        <begin position="136"/>
        <end position="169"/>
    </location>
</feature>
<evidence type="ECO:0000256" key="1">
    <source>
        <dbReference type="ARBA" id="ARBA00022737"/>
    </source>
</evidence>
<dbReference type="SUPFAM" id="SSF48452">
    <property type="entry name" value="TPR-like"/>
    <property type="match status" value="1"/>
</dbReference>
<dbReference type="Gene3D" id="1.25.40.10">
    <property type="entry name" value="Tetratricopeptide repeat domain"/>
    <property type="match status" value="3"/>
</dbReference>
<evidence type="ECO:0000313" key="6">
    <source>
        <dbReference type="Proteomes" id="UP001211872"/>
    </source>
</evidence>
<keyword evidence="4" id="KW-0732">Signal</keyword>
<evidence type="ECO:0000256" key="2">
    <source>
        <dbReference type="ARBA" id="ARBA00022803"/>
    </source>
</evidence>
<dbReference type="Pfam" id="PF13432">
    <property type="entry name" value="TPR_16"/>
    <property type="match status" value="2"/>
</dbReference>
<evidence type="ECO:0000256" key="4">
    <source>
        <dbReference type="SAM" id="SignalP"/>
    </source>
</evidence>
<keyword evidence="6" id="KW-1185">Reference proteome</keyword>
<feature type="chain" id="PRO_5045858688" evidence="4">
    <location>
        <begin position="29"/>
        <end position="383"/>
    </location>
</feature>
<dbReference type="PANTHER" id="PTHR45586:SF1">
    <property type="entry name" value="LIPOPOLYSACCHARIDE ASSEMBLY PROTEIN B"/>
    <property type="match status" value="1"/>
</dbReference>
<sequence>MPAFSSAFAFLARAARPLLPLAALLATACGTPEPDQPETMVNLATVQSGPRIQAEELEGAIARQPRNASLYARRAAFRLDAGQLEPALRDVNEALNLDDTKGEFYFIRARALRLQGKLQSALAAADVASRRGYASAELNLLVGETHLAAREYQTAIDYLDRALQQEPDHTAALFYKGMAYVGLQDTTQALDYLRASLARDPRQPETLHQLAFLSNAYRQPANAAVYAARGLKVAPTFGPLWYDYGRQFELQNQPDSAVRIYTRAVQLDTTFYRADYRLGLASYKARRYAEVVPHLQRALRRSPRLAGARQMLAESFESLGRYPEAAAQYRLLVQENPGNRHWTYKAWKVGNRARGIIVNETPVSRPAVEAVEPISTQRPLSGF</sequence>
<dbReference type="PROSITE" id="PS50005">
    <property type="entry name" value="TPR"/>
    <property type="match status" value="2"/>
</dbReference>
<feature type="signal peptide" evidence="4">
    <location>
        <begin position="1"/>
        <end position="28"/>
    </location>
</feature>
<keyword evidence="1" id="KW-0677">Repeat</keyword>
<dbReference type="EMBL" id="CP115396">
    <property type="protein sequence ID" value="WBO85971.1"/>
    <property type="molecule type" value="Genomic_DNA"/>
</dbReference>
<dbReference type="InterPro" id="IPR011990">
    <property type="entry name" value="TPR-like_helical_dom_sf"/>
</dbReference>
<feature type="repeat" description="TPR" evidence="3">
    <location>
        <begin position="170"/>
        <end position="203"/>
    </location>
</feature>
<dbReference type="InterPro" id="IPR019734">
    <property type="entry name" value="TPR_rpt"/>
</dbReference>
<dbReference type="PANTHER" id="PTHR45586">
    <property type="entry name" value="TPR REPEAT-CONTAINING PROTEIN PA4667"/>
    <property type="match status" value="1"/>
</dbReference>